<dbReference type="EMBL" id="MCOG01000049">
    <property type="protein sequence ID" value="ORY66870.1"/>
    <property type="molecule type" value="Genomic_DNA"/>
</dbReference>
<dbReference type="AlphaFoldDB" id="A0A1Y2E5M7"/>
<feature type="chain" id="PRO_5012214892" description="Periplasmic binding protein-like II" evidence="1">
    <location>
        <begin position="22"/>
        <end position="167"/>
    </location>
</feature>
<comment type="caution">
    <text evidence="2">The sequence shown here is derived from an EMBL/GenBank/DDBJ whole genome shotgun (WGS) entry which is preliminary data.</text>
</comment>
<evidence type="ECO:0000313" key="3">
    <source>
        <dbReference type="Proteomes" id="UP000193920"/>
    </source>
</evidence>
<gene>
    <name evidence="2" type="ORF">LY90DRAFT_504663</name>
</gene>
<reference evidence="2 3" key="1">
    <citation type="submission" date="2016-08" db="EMBL/GenBank/DDBJ databases">
        <title>A Parts List for Fungal Cellulosomes Revealed by Comparative Genomics.</title>
        <authorList>
            <consortium name="DOE Joint Genome Institute"/>
            <person name="Haitjema C.H."/>
            <person name="Gilmore S.P."/>
            <person name="Henske J.K."/>
            <person name="Solomon K.V."/>
            <person name="De Groot R."/>
            <person name="Kuo A."/>
            <person name="Mondo S.J."/>
            <person name="Salamov A.A."/>
            <person name="Labutti K."/>
            <person name="Zhao Z."/>
            <person name="Chiniquy J."/>
            <person name="Barry K."/>
            <person name="Brewer H.M."/>
            <person name="Purvine S.O."/>
            <person name="Wright A.T."/>
            <person name="Boxma B."/>
            <person name="Van Alen T."/>
            <person name="Hackstein J.H."/>
            <person name="Baker S.E."/>
            <person name="Grigoriev I.V."/>
            <person name="O'Malley M.A."/>
        </authorList>
    </citation>
    <scope>NUCLEOTIDE SEQUENCE [LARGE SCALE GENOMIC DNA]</scope>
    <source>
        <strain evidence="2 3">G1</strain>
    </source>
</reference>
<evidence type="ECO:0008006" key="4">
    <source>
        <dbReference type="Google" id="ProtNLM"/>
    </source>
</evidence>
<protein>
    <recommendedName>
        <fullName evidence="4">Periplasmic binding protein-like II</fullName>
    </recommendedName>
</protein>
<keyword evidence="1" id="KW-0732">Signal</keyword>
<keyword evidence="3" id="KW-1185">Reference proteome</keyword>
<evidence type="ECO:0000313" key="2">
    <source>
        <dbReference type="EMBL" id="ORY66870.1"/>
    </source>
</evidence>
<accession>A0A1Y2E5M7</accession>
<sequence length="167" mass="19845">MMTIYELLIIIFILNLSCVNAVTINALACSFLEEKNIYTPLAKEFNRYSRENNLNITLHLDLITESNSTQDIDDYGSTMEYYFNRESSLYDLYFYDNIYTIRYSSKMLDLKQYLTKEHIDLYSAVPVSIDYAVLYSNTKYLEKYKKDIPKTWNELLETGKFIQEEEK</sequence>
<dbReference type="Gene3D" id="3.40.190.10">
    <property type="entry name" value="Periplasmic binding protein-like II"/>
    <property type="match status" value="1"/>
</dbReference>
<dbReference type="SUPFAM" id="SSF53850">
    <property type="entry name" value="Periplasmic binding protein-like II"/>
    <property type="match status" value="1"/>
</dbReference>
<proteinExistence type="predicted"/>
<evidence type="ECO:0000256" key="1">
    <source>
        <dbReference type="SAM" id="SignalP"/>
    </source>
</evidence>
<organism evidence="2 3">
    <name type="scientific">Neocallimastix californiae</name>
    <dbReference type="NCBI Taxonomy" id="1754190"/>
    <lineage>
        <taxon>Eukaryota</taxon>
        <taxon>Fungi</taxon>
        <taxon>Fungi incertae sedis</taxon>
        <taxon>Chytridiomycota</taxon>
        <taxon>Chytridiomycota incertae sedis</taxon>
        <taxon>Neocallimastigomycetes</taxon>
        <taxon>Neocallimastigales</taxon>
        <taxon>Neocallimastigaceae</taxon>
        <taxon>Neocallimastix</taxon>
    </lineage>
</organism>
<name>A0A1Y2E5M7_9FUNG</name>
<dbReference type="OrthoDB" id="2157358at2759"/>
<feature type="signal peptide" evidence="1">
    <location>
        <begin position="1"/>
        <end position="21"/>
    </location>
</feature>
<dbReference type="Proteomes" id="UP000193920">
    <property type="component" value="Unassembled WGS sequence"/>
</dbReference>